<evidence type="ECO:0000313" key="2">
    <source>
        <dbReference type="Proteomes" id="UP000662904"/>
    </source>
</evidence>
<gene>
    <name evidence="1" type="ORF">H0A61_02153</name>
</gene>
<accession>A0A8A0RPD9</accession>
<proteinExistence type="predicted"/>
<organism evidence="1 2">
    <name type="scientific">Koleobacter methoxysyntrophicus</name>
    <dbReference type="NCBI Taxonomy" id="2751313"/>
    <lineage>
        <taxon>Bacteria</taxon>
        <taxon>Bacillati</taxon>
        <taxon>Bacillota</taxon>
        <taxon>Clostridia</taxon>
        <taxon>Koleobacterales</taxon>
        <taxon>Koleobacteraceae</taxon>
        <taxon>Koleobacter</taxon>
    </lineage>
</organism>
<dbReference type="EMBL" id="CP059066">
    <property type="protein sequence ID" value="QSQ09772.1"/>
    <property type="molecule type" value="Genomic_DNA"/>
</dbReference>
<protein>
    <submittedName>
        <fullName evidence="1">Uncharacterized protein</fullName>
    </submittedName>
</protein>
<reference evidence="1" key="1">
    <citation type="submission" date="2020-07" db="EMBL/GenBank/DDBJ databases">
        <title>Koleobacter methoxysyntrophicus gen. nov., sp. nov., a novel anaerobic bacterium isolated from deep subsurface oil field and proposal of Koleobacterales ord. nov. in the phylum Firmicutes.</title>
        <authorList>
            <person name="Sakamoto S."/>
            <person name="Tamaki H."/>
        </authorList>
    </citation>
    <scope>NUCLEOTIDE SEQUENCE</scope>
    <source>
        <strain evidence="1">NRmbB1</strain>
    </source>
</reference>
<keyword evidence="2" id="KW-1185">Reference proteome</keyword>
<dbReference type="KEGG" id="kme:H0A61_02153"/>
<name>A0A8A0RPD9_9FIRM</name>
<evidence type="ECO:0000313" key="1">
    <source>
        <dbReference type="EMBL" id="QSQ09772.1"/>
    </source>
</evidence>
<dbReference type="Proteomes" id="UP000662904">
    <property type="component" value="Chromosome"/>
</dbReference>
<dbReference type="AlphaFoldDB" id="A0A8A0RPD9"/>
<sequence length="68" mass="8052">MYEIVKKLGIMPKKIVCYIWRGFLKLVLSVGKFMWLTGNILENVMIVKMDLEMSVENAKFRRKIKNNT</sequence>